<evidence type="ECO:0000313" key="2">
    <source>
        <dbReference type="EMBL" id="CAL1604661.1"/>
    </source>
</evidence>
<dbReference type="EMBL" id="OZ035826">
    <property type="protein sequence ID" value="CAL1604661.1"/>
    <property type="molecule type" value="Genomic_DNA"/>
</dbReference>
<sequence length="84" mass="9459">MTSVYGRNIGNEAMLQKYAVFRSAVKHGAERNRASEWIRDKILTEDWSSGPRRCENSTPFEKPGIRAEMEQGAGQEGRSSPHCC</sequence>
<evidence type="ECO:0000256" key="1">
    <source>
        <dbReference type="SAM" id="MobiDB-lite"/>
    </source>
</evidence>
<reference evidence="2 3" key="1">
    <citation type="submission" date="2024-04" db="EMBL/GenBank/DDBJ databases">
        <authorList>
            <person name="Waldvogel A.-M."/>
            <person name="Schoenle A."/>
        </authorList>
    </citation>
    <scope>NUCLEOTIDE SEQUENCE [LARGE SCALE GENOMIC DNA]</scope>
</reference>
<gene>
    <name evidence="2" type="ORF">KC01_LOCUS32136</name>
</gene>
<dbReference type="AlphaFoldDB" id="A0AAV2LUI8"/>
<protein>
    <submittedName>
        <fullName evidence="2">Uncharacterized protein</fullName>
    </submittedName>
</protein>
<proteinExistence type="predicted"/>
<dbReference type="Proteomes" id="UP001497482">
    <property type="component" value="Chromosome 4"/>
</dbReference>
<evidence type="ECO:0000313" key="3">
    <source>
        <dbReference type="Proteomes" id="UP001497482"/>
    </source>
</evidence>
<keyword evidence="3" id="KW-1185">Reference proteome</keyword>
<name>A0AAV2LUI8_KNICA</name>
<organism evidence="2 3">
    <name type="scientific">Knipowitschia caucasica</name>
    <name type="common">Caucasian dwarf goby</name>
    <name type="synonym">Pomatoschistus caucasicus</name>
    <dbReference type="NCBI Taxonomy" id="637954"/>
    <lineage>
        <taxon>Eukaryota</taxon>
        <taxon>Metazoa</taxon>
        <taxon>Chordata</taxon>
        <taxon>Craniata</taxon>
        <taxon>Vertebrata</taxon>
        <taxon>Euteleostomi</taxon>
        <taxon>Actinopterygii</taxon>
        <taxon>Neopterygii</taxon>
        <taxon>Teleostei</taxon>
        <taxon>Neoteleostei</taxon>
        <taxon>Acanthomorphata</taxon>
        <taxon>Gobiaria</taxon>
        <taxon>Gobiiformes</taxon>
        <taxon>Gobioidei</taxon>
        <taxon>Gobiidae</taxon>
        <taxon>Gobiinae</taxon>
        <taxon>Knipowitschia</taxon>
    </lineage>
</organism>
<feature type="region of interest" description="Disordered" evidence="1">
    <location>
        <begin position="49"/>
        <end position="84"/>
    </location>
</feature>
<accession>A0AAV2LUI8</accession>